<comment type="caution">
    <text evidence="2">The sequence shown here is derived from an EMBL/GenBank/DDBJ whole genome shotgun (WGS) entry which is preliminary data.</text>
</comment>
<evidence type="ECO:0000313" key="3">
    <source>
        <dbReference type="Proteomes" id="UP000030585"/>
    </source>
</evidence>
<dbReference type="Proteomes" id="UP000030585">
    <property type="component" value="Unassembled WGS sequence"/>
</dbReference>
<name>A0AB34QAT6_XANCI</name>
<protein>
    <recommendedName>
        <fullName evidence="4">Secreted protein</fullName>
    </recommendedName>
</protein>
<evidence type="ECO:0000313" key="2">
    <source>
        <dbReference type="EMBL" id="KGU55332.1"/>
    </source>
</evidence>
<gene>
    <name evidence="2" type="ORF">NY98_03900</name>
</gene>
<evidence type="ECO:0008006" key="4">
    <source>
        <dbReference type="Google" id="ProtNLM"/>
    </source>
</evidence>
<sequence length="63" mass="6617">MRVEAGASDAAPSHATAQWRIAASDLAHRCGGSSGIAVRQGDTRTGFPFKPPANRQSPQGRAW</sequence>
<evidence type="ECO:0000256" key="1">
    <source>
        <dbReference type="SAM" id="MobiDB-lite"/>
    </source>
</evidence>
<accession>A0AB34QAT6</accession>
<dbReference type="AlphaFoldDB" id="A0AB34QAT6"/>
<feature type="region of interest" description="Disordered" evidence="1">
    <location>
        <begin position="31"/>
        <end position="63"/>
    </location>
</feature>
<feature type="compositionally biased region" description="Polar residues" evidence="1">
    <location>
        <begin position="54"/>
        <end position="63"/>
    </location>
</feature>
<reference evidence="3" key="1">
    <citation type="submission" date="2015-04" db="EMBL/GenBank/DDBJ databases">
        <title>Genome sequencing of pathogens of bean.</title>
        <authorList>
            <person name="Harrison J."/>
            <person name="Aritua V."/>
            <person name="Sapp M."/>
            <person name="Smith J."/>
            <person name="Studholme D.J."/>
        </authorList>
    </citation>
    <scope>NUCLEOTIDE SEQUENCE [LARGE SCALE GENOMIC DNA]</scope>
    <source>
        <strain evidence="3">NCPPB 1058</strain>
    </source>
</reference>
<proteinExistence type="predicted"/>
<dbReference type="EMBL" id="JSEY02000070">
    <property type="protein sequence ID" value="KGU55332.1"/>
    <property type="molecule type" value="Genomic_DNA"/>
</dbReference>
<organism evidence="2 3">
    <name type="scientific">Xanthomonas citri pv. fuscans</name>
    <dbReference type="NCBI Taxonomy" id="366649"/>
    <lineage>
        <taxon>Bacteria</taxon>
        <taxon>Pseudomonadati</taxon>
        <taxon>Pseudomonadota</taxon>
        <taxon>Gammaproteobacteria</taxon>
        <taxon>Lysobacterales</taxon>
        <taxon>Lysobacteraceae</taxon>
        <taxon>Xanthomonas</taxon>
    </lineage>
</organism>